<proteinExistence type="predicted"/>
<dbReference type="InParanoid" id="A0A059AYI0"/>
<dbReference type="SMART" id="SM00054">
    <property type="entry name" value="EFh"/>
    <property type="match status" value="1"/>
</dbReference>
<dbReference type="GO" id="GO:0030234">
    <property type="term" value="F:enzyme regulator activity"/>
    <property type="evidence" value="ECO:0000318"/>
    <property type="project" value="GO_Central"/>
</dbReference>
<dbReference type="PROSITE" id="PS00018">
    <property type="entry name" value="EF_HAND_1"/>
    <property type="match status" value="1"/>
</dbReference>
<feature type="domain" description="EF-hand" evidence="3">
    <location>
        <begin position="1"/>
        <end position="36"/>
    </location>
</feature>
<evidence type="ECO:0000259" key="3">
    <source>
        <dbReference type="PROSITE" id="PS50222"/>
    </source>
</evidence>
<dbReference type="GO" id="GO:0005509">
    <property type="term" value="F:calcium ion binding"/>
    <property type="evidence" value="ECO:0000318"/>
    <property type="project" value="GO_Central"/>
</dbReference>
<dbReference type="EMBL" id="KK198760">
    <property type="protein sequence ID" value="KCW59027.1"/>
    <property type="molecule type" value="Genomic_DNA"/>
</dbReference>
<dbReference type="InterPro" id="IPR011992">
    <property type="entry name" value="EF-hand-dom_pair"/>
</dbReference>
<dbReference type="SUPFAM" id="SSF47473">
    <property type="entry name" value="EF-hand"/>
    <property type="match status" value="1"/>
</dbReference>
<gene>
    <name evidence="4" type="ORF">EUGRSUZ_H01655</name>
</gene>
<dbReference type="OMA" id="QEHWEAI"/>
<dbReference type="GO" id="GO:0005737">
    <property type="term" value="C:cytoplasm"/>
    <property type="evidence" value="ECO:0000318"/>
    <property type="project" value="GO_Central"/>
</dbReference>
<keyword evidence="1" id="KW-0677">Repeat</keyword>
<evidence type="ECO:0000256" key="1">
    <source>
        <dbReference type="ARBA" id="ARBA00022737"/>
    </source>
</evidence>
<evidence type="ECO:0000313" key="4">
    <source>
        <dbReference type="EMBL" id="KCW59027.1"/>
    </source>
</evidence>
<dbReference type="PROSITE" id="PS50222">
    <property type="entry name" value="EF_HAND_2"/>
    <property type="match status" value="1"/>
</dbReference>
<accession>A0A059AYI0</accession>
<dbReference type="STRING" id="71139.A0A059AYI0"/>
<dbReference type="Pfam" id="PF13405">
    <property type="entry name" value="EF-hand_6"/>
    <property type="match status" value="1"/>
</dbReference>
<evidence type="ECO:0000256" key="2">
    <source>
        <dbReference type="ARBA" id="ARBA00022837"/>
    </source>
</evidence>
<dbReference type="PANTHER" id="PTHR23050">
    <property type="entry name" value="CALCIUM BINDING PROTEIN"/>
    <property type="match status" value="1"/>
</dbReference>
<dbReference type="Gramene" id="KCW59027">
    <property type="protein sequence ID" value="KCW59027"/>
    <property type="gene ID" value="EUGRSUZ_H01655"/>
</dbReference>
<keyword evidence="2" id="KW-0106">Calcium</keyword>
<dbReference type="AlphaFoldDB" id="A0A059AYI0"/>
<organism evidence="4">
    <name type="scientific">Eucalyptus grandis</name>
    <name type="common">Flooded gum</name>
    <dbReference type="NCBI Taxonomy" id="71139"/>
    <lineage>
        <taxon>Eukaryota</taxon>
        <taxon>Viridiplantae</taxon>
        <taxon>Streptophyta</taxon>
        <taxon>Embryophyta</taxon>
        <taxon>Tracheophyta</taxon>
        <taxon>Spermatophyta</taxon>
        <taxon>Magnoliopsida</taxon>
        <taxon>eudicotyledons</taxon>
        <taxon>Gunneridae</taxon>
        <taxon>Pentapetalae</taxon>
        <taxon>rosids</taxon>
        <taxon>malvids</taxon>
        <taxon>Myrtales</taxon>
        <taxon>Myrtaceae</taxon>
        <taxon>Myrtoideae</taxon>
        <taxon>Eucalypteae</taxon>
        <taxon>Eucalyptus</taxon>
    </lineage>
</organism>
<dbReference type="Gene3D" id="1.10.238.10">
    <property type="entry name" value="EF-hand"/>
    <property type="match status" value="1"/>
</dbReference>
<dbReference type="InterPro" id="IPR018247">
    <property type="entry name" value="EF_Hand_1_Ca_BS"/>
</dbReference>
<protein>
    <recommendedName>
        <fullName evidence="3">EF-hand domain-containing protein</fullName>
    </recommendedName>
</protein>
<dbReference type="InterPro" id="IPR050145">
    <property type="entry name" value="Centrin_CML-like"/>
</dbReference>
<reference evidence="4" key="1">
    <citation type="submission" date="2013-07" db="EMBL/GenBank/DDBJ databases">
        <title>The genome of Eucalyptus grandis.</title>
        <authorList>
            <person name="Schmutz J."/>
            <person name="Hayes R."/>
            <person name="Myburg A."/>
            <person name="Tuskan G."/>
            <person name="Grattapaglia D."/>
            <person name="Rokhsar D.S."/>
        </authorList>
    </citation>
    <scope>NUCLEOTIDE SEQUENCE</scope>
    <source>
        <tissue evidence="4">Leaf extractions</tissue>
    </source>
</reference>
<dbReference type="InterPro" id="IPR002048">
    <property type="entry name" value="EF_hand_dom"/>
</dbReference>
<sequence length="86" mass="10290">MTVEEIKDRIRPFDVDRNGTISREELQEAVQSLRVWLAWWKAHQGMKEADLSHSSRIDNADEFKRLVTYVQQQRSMINKMTKFSDY</sequence>
<name>A0A059AYI0_EUCGR</name>